<organism evidence="1 2">
    <name type="scientific">Rhodococcus phage ReqiPine5</name>
    <dbReference type="NCBI Taxonomy" id="691963"/>
    <lineage>
        <taxon>Viruses</taxon>
        <taxon>Duplodnaviria</taxon>
        <taxon>Heunggongvirae</taxon>
        <taxon>Uroviricota</taxon>
        <taxon>Caudoviricetes</taxon>
        <taxon>Caudoviricetes incertae sedis</taxon>
        <taxon>Reqipinevirus</taxon>
        <taxon>Reqipinevirus reqipine5</taxon>
    </lineage>
</organism>
<dbReference type="EMBL" id="GU580943">
    <property type="protein sequence ID" value="ADD81182.1"/>
    <property type="molecule type" value="Genomic_DNA"/>
</dbReference>
<protein>
    <submittedName>
        <fullName evidence="1">Gp77</fullName>
    </submittedName>
</protein>
<proteinExistence type="predicted"/>
<evidence type="ECO:0000313" key="2">
    <source>
        <dbReference type="Proteomes" id="UP000001504"/>
    </source>
</evidence>
<gene>
    <name evidence="1" type="ORF">ReqiPine5gene77</name>
</gene>
<dbReference type="Proteomes" id="UP000001504">
    <property type="component" value="Segment"/>
</dbReference>
<reference evidence="1 2" key="1">
    <citation type="journal article" date="2011" name="Appl. Environ. Microbiol.">
        <title>Genomic and functional analyses of Rhodococcus equi phages ReqiPepy6, ReqiPoco6, ReqiPine5, and ReqiDocB7.</title>
        <authorList>
            <person name="Summer E.J."/>
            <person name="Liu M."/>
            <person name="Gill J.J."/>
            <person name="Grant M."/>
            <person name="Chan-Cortes T.N."/>
            <person name="Ferguson L."/>
            <person name="Janes C."/>
            <person name="Lange K."/>
            <person name="Bertoli M."/>
            <person name="Moore C."/>
            <person name="Orchard R.C."/>
            <person name="Cohen N."/>
            <person name="Young R."/>
        </authorList>
    </citation>
    <scope>NUCLEOTIDE SEQUENCE [LARGE SCALE GENOMIC DNA]</scope>
</reference>
<dbReference type="KEGG" id="vg:18564188"/>
<name>D4P852_9CAUD</name>
<keyword evidence="2" id="KW-1185">Reference proteome</keyword>
<dbReference type="RefSeq" id="YP_009016258.1">
    <property type="nucleotide sequence ID" value="NC_023722.1"/>
</dbReference>
<sequence>MSNYPRPLIVGGRKITRTGPQSASWVGVEYIVPSWLLDHIEATSRPADPEEIPTVDPDEVCGCRPLFPVEAVAIEDESFVDVARRLSQERVTGEFETTYHLPPSIPTTVPTPDLFEIPPEPTNPYVYIEGKTAYPAVMYAVDTLAVSERHQDSPITDAAQERLDQYKVWVAWRDKYRPEPVKTADYGPQSIEYLGLDYRGEA</sequence>
<accession>D4P852</accession>
<evidence type="ECO:0000313" key="1">
    <source>
        <dbReference type="EMBL" id="ADD81182.1"/>
    </source>
</evidence>
<dbReference type="GeneID" id="18564188"/>